<evidence type="ECO:0000256" key="1">
    <source>
        <dbReference type="ARBA" id="ARBA00004123"/>
    </source>
</evidence>
<comment type="subcellular location">
    <subcellularLocation>
        <location evidence="1">Nucleus</location>
    </subcellularLocation>
</comment>
<feature type="compositionally biased region" description="Basic and acidic residues" evidence="5">
    <location>
        <begin position="989"/>
        <end position="1019"/>
    </location>
</feature>
<feature type="domain" description="JmjC" evidence="6">
    <location>
        <begin position="183"/>
        <end position="349"/>
    </location>
</feature>
<feature type="compositionally biased region" description="Basic and acidic residues" evidence="5">
    <location>
        <begin position="702"/>
        <end position="712"/>
    </location>
</feature>
<feature type="region of interest" description="Disordered" evidence="5">
    <location>
        <begin position="977"/>
        <end position="1022"/>
    </location>
</feature>
<dbReference type="Pfam" id="PF02373">
    <property type="entry name" value="JmjC"/>
    <property type="match status" value="1"/>
</dbReference>
<evidence type="ECO:0000256" key="5">
    <source>
        <dbReference type="SAM" id="MobiDB-lite"/>
    </source>
</evidence>
<keyword evidence="2" id="KW-0805">Transcription regulation</keyword>
<organism evidence="7 8">
    <name type="scientific">Ustilaginoidea virens</name>
    <name type="common">Rice false smut fungus</name>
    <name type="synonym">Villosiclava virens</name>
    <dbReference type="NCBI Taxonomy" id="1159556"/>
    <lineage>
        <taxon>Eukaryota</taxon>
        <taxon>Fungi</taxon>
        <taxon>Dikarya</taxon>
        <taxon>Ascomycota</taxon>
        <taxon>Pezizomycotina</taxon>
        <taxon>Sordariomycetes</taxon>
        <taxon>Hypocreomycetidae</taxon>
        <taxon>Hypocreales</taxon>
        <taxon>Clavicipitaceae</taxon>
        <taxon>Ustilaginoidea</taxon>
    </lineage>
</organism>
<dbReference type="Pfam" id="PF10497">
    <property type="entry name" value="zf-4CXXC_R1"/>
    <property type="match status" value="1"/>
</dbReference>
<sequence length="1068" mass="121628">MPTSLHPQAKFDPFPPDLDLYSLVDRTPNFNWVQRVSRAQIRNLGQLEFEKLIQIHVIAGGKPLVIDGWDAALPKWLFNVEWLEKTYDKKQENVRDITAGTDIPMTTGHYLRSMKQLTNQWTPQNFRDERRQRLYLKDIDCPAEWRDALQKTLHPNLFYLNENVTTYSSSNLSNMEPTGEQKGNGELDSAIAAAPAGDLMSSLPKEMRAENLMCYIGHEGTYTPAHREMCASIGQNIMVEASGDKSGERSGSSIWFMTESKERDVVREYFLSMLGHDIEIEKHFAQINAWKKAPFDVYLVDQRPGDFIIIPPLAAHQVWNKGTRTMKVAWNRTTPETLRLALHEALPKARLVCRDEQYKNKAIIYYTLEKYHNLLQEMDKQEEITQNSFMGFGRDIVRSSPHAKRLSADFRSLFQLFTEILIDEAFAYEEKKVELIPFDSCITCSYCRSNIFNRFLTCKNCVRTLVDGEDDAYDICMECYAMGRSCACLSGLQWCEQWQWSGLMKKYESWHHMIIANDGFIDLQDSPPPFEVARQIAGKKSVAQICQEALMRRPWKDITKQYYDREPSDSDQSNVDDKPPKKHRRKQKKGEVRRCHVCCHKDYSYRVHECSNPECAEAYCYGVLYRAFDMMPQAVLQEEFWQCPKCLGICNCGHCRRAGNTNPYTPRNTSLGHDTRPIADDRSIEALVDFRVHNLSWLKAAGEESRSKDSRRMQRLRQQAKNAKARSTWESLDTETVIQEDAEQHSEANEAAMTKTNQESHFDEGHQSQDYSAISWSGHDATEVLNEGPEAKESDQATFTAAAGSPPGTSYPDPSTSSGYGIGMGYYEQDDTPDKILFDPYKAPPAGAMTLNSLEVSDFVKRSIRAAKRKAKRENEDPDFIVGKPHHKRVRHHSSTEIMDNMDPALVDPSLSLAPSSSTQKRHQYNNAGDVRGAIGLASPSLVQVERPVGSPYTSHEPSLRHAKPLTPYVEVDDLEAEAEEAEAEEAEAEKAAAEKAEAEKAEAEKAKAKEESAWREPQDNDQTTISFRRICLGTEIEEAWPASTVTPAAAHIPRTRLRSRRNILNKY</sequence>
<feature type="region of interest" description="Disordered" evidence="5">
    <location>
        <begin position="563"/>
        <end position="588"/>
    </location>
</feature>
<feature type="region of interest" description="Disordered" evidence="5">
    <location>
        <begin position="702"/>
        <end position="770"/>
    </location>
</feature>
<feature type="compositionally biased region" description="Polar residues" evidence="5">
    <location>
        <begin position="728"/>
        <end position="737"/>
    </location>
</feature>
<dbReference type="Proteomes" id="UP000054053">
    <property type="component" value="Unassembled WGS sequence"/>
</dbReference>
<dbReference type="InterPro" id="IPR003347">
    <property type="entry name" value="JmjC_dom"/>
</dbReference>
<proteinExistence type="predicted"/>
<gene>
    <name evidence="7" type="ORF">UVI_02033620</name>
</gene>
<reference evidence="8" key="1">
    <citation type="journal article" date="2016" name="Genome Announc.">
        <title>Genome sequence of Ustilaginoidea virens IPU010, a rice pathogenic fungus causing false smut.</title>
        <authorList>
            <person name="Kumagai T."/>
            <person name="Ishii T."/>
            <person name="Terai G."/>
            <person name="Umemura M."/>
            <person name="Machida M."/>
            <person name="Asai K."/>
        </authorList>
    </citation>
    <scope>NUCLEOTIDE SEQUENCE [LARGE SCALE GENOMIC DNA]</scope>
    <source>
        <strain evidence="8">IPU010</strain>
    </source>
</reference>
<evidence type="ECO:0000256" key="4">
    <source>
        <dbReference type="ARBA" id="ARBA00023242"/>
    </source>
</evidence>
<feature type="region of interest" description="Disordered" evidence="5">
    <location>
        <begin position="789"/>
        <end position="814"/>
    </location>
</feature>
<protein>
    <recommendedName>
        <fullName evidence="6">JmjC domain-containing protein</fullName>
    </recommendedName>
</protein>
<evidence type="ECO:0000313" key="8">
    <source>
        <dbReference type="Proteomes" id="UP000054053"/>
    </source>
</evidence>
<dbReference type="Gene3D" id="2.60.120.650">
    <property type="entry name" value="Cupin"/>
    <property type="match status" value="1"/>
</dbReference>
<feature type="compositionally biased region" description="Basic and acidic residues" evidence="5">
    <location>
        <begin position="758"/>
        <end position="767"/>
    </location>
</feature>
<feature type="compositionally biased region" description="Acidic residues" evidence="5">
    <location>
        <begin position="977"/>
        <end position="988"/>
    </location>
</feature>
<dbReference type="EMBL" id="BBTG02000016">
    <property type="protein sequence ID" value="GAO14283.1"/>
    <property type="molecule type" value="Genomic_DNA"/>
</dbReference>
<dbReference type="PROSITE" id="PS51184">
    <property type="entry name" value="JMJC"/>
    <property type="match status" value="1"/>
</dbReference>
<evidence type="ECO:0000256" key="3">
    <source>
        <dbReference type="ARBA" id="ARBA00023163"/>
    </source>
</evidence>
<evidence type="ECO:0000256" key="2">
    <source>
        <dbReference type="ARBA" id="ARBA00023015"/>
    </source>
</evidence>
<dbReference type="SMART" id="SM00558">
    <property type="entry name" value="JmjC"/>
    <property type="match status" value="1"/>
</dbReference>
<comment type="caution">
    <text evidence="7">The sequence shown here is derived from an EMBL/GenBank/DDBJ whole genome shotgun (WGS) entry which is preliminary data.</text>
</comment>
<evidence type="ECO:0000313" key="7">
    <source>
        <dbReference type="EMBL" id="GAO14283.1"/>
    </source>
</evidence>
<keyword evidence="3" id="KW-0804">Transcription</keyword>
<evidence type="ECO:0000259" key="6">
    <source>
        <dbReference type="PROSITE" id="PS51184"/>
    </source>
</evidence>
<dbReference type="GO" id="GO:0005634">
    <property type="term" value="C:nucleus"/>
    <property type="evidence" value="ECO:0007669"/>
    <property type="project" value="UniProtKB-SubCell"/>
</dbReference>
<name>A0A1B5KTN3_USTVR</name>
<accession>A0A1B5KTN3</accession>
<keyword evidence="4" id="KW-0539">Nucleus</keyword>
<dbReference type="SUPFAM" id="SSF51197">
    <property type="entry name" value="Clavaminate synthase-like"/>
    <property type="match status" value="1"/>
</dbReference>
<dbReference type="AlphaFoldDB" id="A0A1B5KTN3"/>
<dbReference type="InterPro" id="IPR018866">
    <property type="entry name" value="Znf-4CXXC_R1"/>
</dbReference>